<dbReference type="Proteomes" id="UP000005408">
    <property type="component" value="Unassembled WGS sequence"/>
</dbReference>
<evidence type="ECO:0000256" key="4">
    <source>
        <dbReference type="ARBA" id="ARBA00022603"/>
    </source>
</evidence>
<comment type="catalytic activity">
    <reaction evidence="8 10">
        <text>uridine(44) in tRNA(Ser) + S-adenosyl-L-methionine = 2'-O-methyluridine(44) in tRNA(Ser) + S-adenosyl-L-homocysteine + H(+)</text>
        <dbReference type="Rhea" id="RHEA:43100"/>
        <dbReference type="Rhea" id="RHEA-COMP:10339"/>
        <dbReference type="Rhea" id="RHEA-COMP:10340"/>
        <dbReference type="ChEBI" id="CHEBI:15378"/>
        <dbReference type="ChEBI" id="CHEBI:57856"/>
        <dbReference type="ChEBI" id="CHEBI:59789"/>
        <dbReference type="ChEBI" id="CHEBI:65315"/>
        <dbReference type="ChEBI" id="CHEBI:74478"/>
        <dbReference type="EC" id="2.1.1.211"/>
    </reaction>
</comment>
<feature type="domain" description="C3H1-type" evidence="12">
    <location>
        <begin position="612"/>
        <end position="642"/>
    </location>
</feature>
<evidence type="ECO:0000256" key="7">
    <source>
        <dbReference type="ARBA" id="ARBA00022694"/>
    </source>
</evidence>
<dbReference type="InterPro" id="IPR000571">
    <property type="entry name" value="Znf_CCCH"/>
</dbReference>
<dbReference type="GO" id="GO:0008270">
    <property type="term" value="F:zinc ion binding"/>
    <property type="evidence" value="ECO:0007669"/>
    <property type="project" value="UniProtKB-KW"/>
</dbReference>
<protein>
    <recommendedName>
        <fullName evidence="10">tRNA (uracil-O(2)-)-methyltransferase</fullName>
        <ecNumber evidence="10">2.1.1.211</ecNumber>
    </recommendedName>
</protein>
<evidence type="ECO:0000256" key="10">
    <source>
        <dbReference type="RuleBase" id="RU368004"/>
    </source>
</evidence>
<reference evidence="13" key="1">
    <citation type="submission" date="2022-08" db="UniProtKB">
        <authorList>
            <consortium name="EnsemblMetazoa"/>
        </authorList>
    </citation>
    <scope>IDENTIFICATION</scope>
    <source>
        <strain evidence="13">05x7-T-G4-1.051#20</strain>
    </source>
</reference>
<comment type="subcellular location">
    <subcellularLocation>
        <location evidence="1 10">Cytoplasm</location>
    </subcellularLocation>
</comment>
<keyword evidence="9" id="KW-0479">Metal-binding</keyword>
<accession>A0A8W8KEA1</accession>
<dbReference type="EC" id="2.1.1.211" evidence="10"/>
<dbReference type="EnsemblMetazoa" id="G23520.1">
    <property type="protein sequence ID" value="G23520.1:cds"/>
    <property type="gene ID" value="G23520"/>
</dbReference>
<evidence type="ECO:0000256" key="8">
    <source>
        <dbReference type="ARBA" id="ARBA00047957"/>
    </source>
</evidence>
<dbReference type="OrthoDB" id="10047021at2759"/>
<dbReference type="GO" id="GO:0141101">
    <property type="term" value="F:tRNA(Ser) (uridine(44)-2'-O-)-methyltransferase activity"/>
    <property type="evidence" value="ECO:0007669"/>
    <property type="project" value="UniProtKB-EC"/>
</dbReference>
<evidence type="ECO:0000256" key="1">
    <source>
        <dbReference type="ARBA" id="ARBA00004496"/>
    </source>
</evidence>
<comment type="function">
    <text evidence="10">Adenosyl-L-methionine (AdoMet)-dependent tRNA (uracil-O(2)-)-methyltransferase.</text>
</comment>
<dbReference type="PANTHER" id="PTHR21210:SF0">
    <property type="entry name" value="TRNA (URACIL-O(2)-)-METHYLTRANSFERASE-RELATED"/>
    <property type="match status" value="1"/>
</dbReference>
<evidence type="ECO:0000256" key="2">
    <source>
        <dbReference type="ARBA" id="ARBA00009056"/>
    </source>
</evidence>
<keyword evidence="14" id="KW-1185">Reference proteome</keyword>
<organism evidence="13 14">
    <name type="scientific">Magallana gigas</name>
    <name type="common">Pacific oyster</name>
    <name type="synonym">Crassostrea gigas</name>
    <dbReference type="NCBI Taxonomy" id="29159"/>
    <lineage>
        <taxon>Eukaryota</taxon>
        <taxon>Metazoa</taxon>
        <taxon>Spiralia</taxon>
        <taxon>Lophotrochozoa</taxon>
        <taxon>Mollusca</taxon>
        <taxon>Bivalvia</taxon>
        <taxon>Autobranchia</taxon>
        <taxon>Pteriomorphia</taxon>
        <taxon>Ostreida</taxon>
        <taxon>Ostreoidea</taxon>
        <taxon>Ostreidae</taxon>
        <taxon>Magallana</taxon>
    </lineage>
</organism>
<keyword evidence="9" id="KW-0862">Zinc</keyword>
<dbReference type="AlphaFoldDB" id="A0A8W8KEA1"/>
<evidence type="ECO:0000256" key="11">
    <source>
        <dbReference type="SAM" id="MobiDB-lite"/>
    </source>
</evidence>
<evidence type="ECO:0000256" key="9">
    <source>
        <dbReference type="PROSITE-ProRule" id="PRU00723"/>
    </source>
</evidence>
<dbReference type="OMA" id="CFFKLHH"/>
<dbReference type="GO" id="GO:0030488">
    <property type="term" value="P:tRNA methylation"/>
    <property type="evidence" value="ECO:0007669"/>
    <property type="project" value="UniProtKB-UniRule"/>
</dbReference>
<evidence type="ECO:0000313" key="14">
    <source>
        <dbReference type="Proteomes" id="UP000005408"/>
    </source>
</evidence>
<keyword evidence="5 10" id="KW-0808">Transferase</keyword>
<dbReference type="PANTHER" id="PTHR21210">
    <property type="entry name" value="TRNA (URACIL-O(2)-)-METHYLTRANSFERASE-RELATED"/>
    <property type="match status" value="1"/>
</dbReference>
<dbReference type="InterPro" id="IPR011671">
    <property type="entry name" value="tRNA_uracil_MeTrfase"/>
</dbReference>
<keyword evidence="7 10" id="KW-0819">tRNA processing</keyword>
<name>A0A8W8KEA1_MAGGI</name>
<feature type="region of interest" description="Disordered" evidence="11">
    <location>
        <begin position="468"/>
        <end position="505"/>
    </location>
</feature>
<keyword evidence="4 10" id="KW-0489">Methyltransferase</keyword>
<proteinExistence type="inferred from homology"/>
<evidence type="ECO:0000256" key="6">
    <source>
        <dbReference type="ARBA" id="ARBA00022691"/>
    </source>
</evidence>
<dbReference type="PROSITE" id="PS50103">
    <property type="entry name" value="ZF_C3H1"/>
    <property type="match status" value="1"/>
</dbReference>
<evidence type="ECO:0000313" key="13">
    <source>
        <dbReference type="EnsemblMetazoa" id="G23520.1:cds"/>
    </source>
</evidence>
<keyword evidence="6 10" id="KW-0949">S-adenosyl-L-methionine</keyword>
<evidence type="ECO:0000259" key="12">
    <source>
        <dbReference type="PROSITE" id="PS50103"/>
    </source>
</evidence>
<evidence type="ECO:0000256" key="5">
    <source>
        <dbReference type="ARBA" id="ARBA00022679"/>
    </source>
</evidence>
<dbReference type="GO" id="GO:0005737">
    <property type="term" value="C:cytoplasm"/>
    <property type="evidence" value="ECO:0007669"/>
    <property type="project" value="UniProtKB-SubCell"/>
</dbReference>
<dbReference type="Pfam" id="PF07757">
    <property type="entry name" value="AdoMet_MTase"/>
    <property type="match status" value="1"/>
</dbReference>
<keyword evidence="9" id="KW-0863">Zinc-finger</keyword>
<sequence length="654" mass="75082">MGDLIDDHDDDRKNFIIGRYQNFESDLVDKLSSAGTFESFCDAVTIWINKPHVVNRRLCGSKIVYQNSTTNTNIDDFLKECLSCSEKYNSDAIHGSCVEEVPSLSSSIGATFYFVIREIFHKQYSQLSTKEAIIMDFQNKMVNFIPLNGQCKKETVNEYDNETERSKNVAIQYQICFTEESGKSWIALNTPRKVNASEKSYIEWLRTNLLRKLVNWSSEKKLRTSVTSLRLVPVDRYNQLYNTLKEKYGRKFVEIWPEKTDPQKFVYEDVAIATYLLITWEIQRREQKSEKLQSFVDLGCGNGLLVHILQSEGHPGLGLDVRKRNIWDLYGDQTKLKEESIIPSAESTFPEFDWLIGNHSDELTPWIPVIAARSSYTCSYFVLPCCHFDFDRKFSQKEANESNYRSYLNFVREVGEVCGFTVQEDTLRIPSTKRVCFIGKTRNYKPEEKDLIDDKIANYINIRSTASSISGTDGNPPAKKQKTGEVWSEGFNPRPSEEKSRNCKSVDSGTVSHIVQTVFDVLLESTDCETRQLEDGRVWRKGGKKALSDVVKLFDKDVLKQLKSECGGLQTLLRNHNSVFNVSGGAVQLRDLTLDEPYSKHSKLAKRDKSQYFKTMQCWFYNNHPDGCPRTAQKCHFAHGEQDVRKEQSDACAQ</sequence>
<keyword evidence="3 10" id="KW-0963">Cytoplasm</keyword>
<feature type="zinc finger region" description="C3H1-type" evidence="9">
    <location>
        <begin position="612"/>
        <end position="642"/>
    </location>
</feature>
<comment type="similarity">
    <text evidence="2 10">Belongs to the TRM44 family.</text>
</comment>
<evidence type="ECO:0000256" key="3">
    <source>
        <dbReference type="ARBA" id="ARBA00022490"/>
    </source>
</evidence>